<dbReference type="EMBL" id="BLAP01000013">
    <property type="protein sequence ID" value="GET11656.1"/>
    <property type="molecule type" value="Genomic_DNA"/>
</dbReference>
<gene>
    <name evidence="2" type="ORF">SN811_01560</name>
</gene>
<dbReference type="Pfam" id="PF06114">
    <property type="entry name" value="Peptidase_M78"/>
    <property type="match status" value="1"/>
</dbReference>
<feature type="domain" description="IrrE N-terminal-like" evidence="1">
    <location>
        <begin position="27"/>
        <end position="94"/>
    </location>
</feature>
<dbReference type="Proteomes" id="UP000494160">
    <property type="component" value="Unassembled WGS sequence"/>
</dbReference>
<dbReference type="Gene3D" id="1.10.10.2910">
    <property type="match status" value="1"/>
</dbReference>
<protein>
    <recommendedName>
        <fullName evidence="1">IrrE N-terminal-like domain-containing protein</fullName>
    </recommendedName>
</protein>
<evidence type="ECO:0000313" key="3">
    <source>
        <dbReference type="Proteomes" id="UP000494160"/>
    </source>
</evidence>
<dbReference type="AlphaFoldDB" id="A0A6F9Y2C2"/>
<comment type="caution">
    <text evidence="2">The sequence shown here is derived from an EMBL/GenBank/DDBJ whole genome shotgun (WGS) entry which is preliminary data.</text>
</comment>
<evidence type="ECO:0000313" key="2">
    <source>
        <dbReference type="EMBL" id="GET11656.1"/>
    </source>
</evidence>
<name>A0A6F9Y2C2_9LACO</name>
<evidence type="ECO:0000259" key="1">
    <source>
        <dbReference type="Pfam" id="PF06114"/>
    </source>
</evidence>
<organism evidence="2 3">
    <name type="scientific">Ligilactobacillus agilis</name>
    <dbReference type="NCBI Taxonomy" id="1601"/>
    <lineage>
        <taxon>Bacteria</taxon>
        <taxon>Bacillati</taxon>
        <taxon>Bacillota</taxon>
        <taxon>Bacilli</taxon>
        <taxon>Lactobacillales</taxon>
        <taxon>Lactobacillaceae</taxon>
        <taxon>Ligilactobacillus</taxon>
    </lineage>
</organism>
<proteinExistence type="predicted"/>
<reference evidence="2 3" key="1">
    <citation type="submission" date="2019-10" db="EMBL/GenBank/DDBJ databases">
        <title>Lactobacillus agilis SN811 Whole Genome Sequencing Project.</title>
        <authorList>
            <person name="Suzuki S."/>
            <person name="Endo A."/>
            <person name="Maeno S."/>
            <person name="Shiwa Y."/>
            <person name="Matsutani M."/>
            <person name="Kajikawa A."/>
        </authorList>
    </citation>
    <scope>NUCLEOTIDE SEQUENCE [LARGE SCALE GENOMIC DNA]</scope>
    <source>
        <strain evidence="2 3">SN811</strain>
    </source>
</reference>
<accession>A0A6F9Y2C2</accession>
<sequence length="137" mass="16077">MLFNHRIIDTFLRENEITVAILDGLDNEGFYIPDKRTIILKSELTKQEQIKVLLHELGHIFNDDRVIGSYNDYFTPRSKMESKANEFMIRELLQDYISTTDTEPHEINCVSFLEREKLPMALEDSVQRIIMTGKLKV</sequence>
<dbReference type="RefSeq" id="WP_172576778.1">
    <property type="nucleotide sequence ID" value="NZ_BLAP01000013.1"/>
</dbReference>
<dbReference type="InterPro" id="IPR010359">
    <property type="entry name" value="IrrE_HExxH"/>
</dbReference>